<keyword evidence="1" id="KW-0479">Metal-binding</keyword>
<dbReference type="InterPro" id="IPR007527">
    <property type="entry name" value="Znf_SWIM"/>
</dbReference>
<dbReference type="PROSITE" id="PS50966">
    <property type="entry name" value="ZF_SWIM"/>
    <property type="match status" value="1"/>
</dbReference>
<gene>
    <name evidence="4" type="ORF">FB45DRAFT_744451</name>
</gene>
<feature type="compositionally biased region" description="Low complexity" evidence="2">
    <location>
        <begin position="279"/>
        <end position="294"/>
    </location>
</feature>
<evidence type="ECO:0000313" key="5">
    <source>
        <dbReference type="Proteomes" id="UP001221142"/>
    </source>
</evidence>
<dbReference type="PANTHER" id="PTHR47456:SF4">
    <property type="entry name" value="SWIM-TYPE DOMAIN-CONTAINING PROTEIN"/>
    <property type="match status" value="1"/>
</dbReference>
<feature type="domain" description="SWIM-type" evidence="3">
    <location>
        <begin position="242"/>
        <end position="273"/>
    </location>
</feature>
<dbReference type="EMBL" id="JARKIF010000007">
    <property type="protein sequence ID" value="KAJ7634993.1"/>
    <property type="molecule type" value="Genomic_DNA"/>
</dbReference>
<keyword evidence="1" id="KW-0863">Zinc-finger</keyword>
<dbReference type="PANTHER" id="PTHR47456">
    <property type="entry name" value="PHD-TYPE DOMAIN-CONTAINING PROTEIN"/>
    <property type="match status" value="1"/>
</dbReference>
<evidence type="ECO:0000259" key="3">
    <source>
        <dbReference type="PROSITE" id="PS50966"/>
    </source>
</evidence>
<evidence type="ECO:0000256" key="1">
    <source>
        <dbReference type="PROSITE-ProRule" id="PRU00325"/>
    </source>
</evidence>
<sequence>MLASNGCTETIYHFLKVVHAASPSVNPTYFMSDFDGAQIQACHLAAADWAKLNAAKIAVILLCWWHCLHSWQQRFVISKYPEVWELLKKWIRMDVQSEFDAAWAKIQRIAPKDFVKYLRTYWMKPEVVAMWSAVHRRSRSIFEMCDTNMLVEAYHHVLKSKFLEAKRNRRLDHLLYVLVNKVSPYYESKQQRQEFGFEGEDCEVRKRKDIEKRAQDYTLADIERDGEDTFRVRSRSCPSKAYDVDVDAYHCTCIDFPLISYCKHLSAVQRLFPEKRDATAPTTPSLPTTLDLPPQDNEDSPPTLDVASVLQKGPARNPAIVLAERMEVLAARLRKCRRKELESLPALQEALDAMYLETDSSGVMPSAGYVAPNVSSGWKETEKAIVPGVKTKKRKVGDPAYGAGSSSGLKAKKGAKSRCVRWLCIASLSL</sequence>
<keyword evidence="5" id="KW-1185">Reference proteome</keyword>
<dbReference type="Proteomes" id="UP001221142">
    <property type="component" value="Unassembled WGS sequence"/>
</dbReference>
<comment type="caution">
    <text evidence="4">The sequence shown here is derived from an EMBL/GenBank/DDBJ whole genome shotgun (WGS) entry which is preliminary data.</text>
</comment>
<proteinExistence type="predicted"/>
<accession>A0AAD7BZN6</accession>
<dbReference type="AlphaFoldDB" id="A0AAD7BZN6"/>
<protein>
    <recommendedName>
        <fullName evidence="3">SWIM-type domain-containing protein</fullName>
    </recommendedName>
</protein>
<keyword evidence="1" id="KW-0862">Zinc</keyword>
<evidence type="ECO:0000313" key="4">
    <source>
        <dbReference type="EMBL" id="KAJ7634993.1"/>
    </source>
</evidence>
<organism evidence="4 5">
    <name type="scientific">Roridomyces roridus</name>
    <dbReference type="NCBI Taxonomy" id="1738132"/>
    <lineage>
        <taxon>Eukaryota</taxon>
        <taxon>Fungi</taxon>
        <taxon>Dikarya</taxon>
        <taxon>Basidiomycota</taxon>
        <taxon>Agaricomycotina</taxon>
        <taxon>Agaricomycetes</taxon>
        <taxon>Agaricomycetidae</taxon>
        <taxon>Agaricales</taxon>
        <taxon>Marasmiineae</taxon>
        <taxon>Mycenaceae</taxon>
        <taxon>Roridomyces</taxon>
    </lineage>
</organism>
<name>A0AAD7BZN6_9AGAR</name>
<reference evidence="4" key="1">
    <citation type="submission" date="2023-03" db="EMBL/GenBank/DDBJ databases">
        <title>Massive genome expansion in bonnet fungi (Mycena s.s.) driven by repeated elements and novel gene families across ecological guilds.</title>
        <authorList>
            <consortium name="Lawrence Berkeley National Laboratory"/>
            <person name="Harder C.B."/>
            <person name="Miyauchi S."/>
            <person name="Viragh M."/>
            <person name="Kuo A."/>
            <person name="Thoen E."/>
            <person name="Andreopoulos B."/>
            <person name="Lu D."/>
            <person name="Skrede I."/>
            <person name="Drula E."/>
            <person name="Henrissat B."/>
            <person name="Morin E."/>
            <person name="Kohler A."/>
            <person name="Barry K."/>
            <person name="LaButti K."/>
            <person name="Morin E."/>
            <person name="Salamov A."/>
            <person name="Lipzen A."/>
            <person name="Mereny Z."/>
            <person name="Hegedus B."/>
            <person name="Baldrian P."/>
            <person name="Stursova M."/>
            <person name="Weitz H."/>
            <person name="Taylor A."/>
            <person name="Grigoriev I.V."/>
            <person name="Nagy L.G."/>
            <person name="Martin F."/>
            <person name="Kauserud H."/>
        </authorList>
    </citation>
    <scope>NUCLEOTIDE SEQUENCE</scope>
    <source>
        <strain evidence="4">9284</strain>
    </source>
</reference>
<dbReference type="GO" id="GO:0008270">
    <property type="term" value="F:zinc ion binding"/>
    <property type="evidence" value="ECO:0007669"/>
    <property type="project" value="UniProtKB-KW"/>
</dbReference>
<evidence type="ECO:0000256" key="2">
    <source>
        <dbReference type="SAM" id="MobiDB-lite"/>
    </source>
</evidence>
<feature type="region of interest" description="Disordered" evidence="2">
    <location>
        <begin position="276"/>
        <end position="302"/>
    </location>
</feature>